<dbReference type="EMBL" id="ML995508">
    <property type="protein sequence ID" value="KAF2137008.1"/>
    <property type="molecule type" value="Genomic_DNA"/>
</dbReference>
<organism evidence="4 5">
    <name type="scientific">Aplosporella prunicola CBS 121167</name>
    <dbReference type="NCBI Taxonomy" id="1176127"/>
    <lineage>
        <taxon>Eukaryota</taxon>
        <taxon>Fungi</taxon>
        <taxon>Dikarya</taxon>
        <taxon>Ascomycota</taxon>
        <taxon>Pezizomycotina</taxon>
        <taxon>Dothideomycetes</taxon>
        <taxon>Dothideomycetes incertae sedis</taxon>
        <taxon>Botryosphaeriales</taxon>
        <taxon>Aplosporellaceae</taxon>
        <taxon>Aplosporella</taxon>
    </lineage>
</organism>
<name>A0A6A6B0D1_9PEZI</name>
<feature type="compositionally biased region" description="Low complexity" evidence="2">
    <location>
        <begin position="253"/>
        <end position="293"/>
    </location>
</feature>
<dbReference type="InterPro" id="IPR006671">
    <property type="entry name" value="Cyclin_N"/>
</dbReference>
<dbReference type="GeneID" id="54293730"/>
<keyword evidence="1" id="KW-0175">Coiled coil</keyword>
<dbReference type="CDD" id="cd20557">
    <property type="entry name" value="CYCLIN_ScPCL1-like"/>
    <property type="match status" value="1"/>
</dbReference>
<keyword evidence="5" id="KW-1185">Reference proteome</keyword>
<dbReference type="AlphaFoldDB" id="A0A6A6B0D1"/>
<feature type="region of interest" description="Disordered" evidence="2">
    <location>
        <begin position="41"/>
        <end position="62"/>
    </location>
</feature>
<dbReference type="SUPFAM" id="SSF47954">
    <property type="entry name" value="Cyclin-like"/>
    <property type="match status" value="1"/>
</dbReference>
<feature type="non-terminal residue" evidence="4">
    <location>
        <position position="315"/>
    </location>
</feature>
<evidence type="ECO:0000313" key="4">
    <source>
        <dbReference type="EMBL" id="KAF2137008.1"/>
    </source>
</evidence>
<protein>
    <recommendedName>
        <fullName evidence="3">Cyclin N-terminal domain-containing protein</fullName>
    </recommendedName>
</protein>
<dbReference type="InterPro" id="IPR036915">
    <property type="entry name" value="Cyclin-like_sf"/>
</dbReference>
<dbReference type="InterPro" id="IPR013922">
    <property type="entry name" value="Cyclin_PHO80-like"/>
</dbReference>
<dbReference type="RefSeq" id="XP_033392726.1">
    <property type="nucleotide sequence ID" value="XM_033536234.1"/>
</dbReference>
<dbReference type="GO" id="GO:0005634">
    <property type="term" value="C:nucleus"/>
    <property type="evidence" value="ECO:0007669"/>
    <property type="project" value="TreeGrafter"/>
</dbReference>
<dbReference type="GO" id="GO:0051726">
    <property type="term" value="P:regulation of cell cycle"/>
    <property type="evidence" value="ECO:0007669"/>
    <property type="project" value="InterPro"/>
</dbReference>
<dbReference type="PANTHER" id="PTHR15615">
    <property type="match status" value="1"/>
</dbReference>
<evidence type="ECO:0000256" key="2">
    <source>
        <dbReference type="SAM" id="MobiDB-lite"/>
    </source>
</evidence>
<dbReference type="GO" id="GO:0000307">
    <property type="term" value="C:cyclin-dependent protein kinase holoenzyme complex"/>
    <property type="evidence" value="ECO:0007669"/>
    <property type="project" value="TreeGrafter"/>
</dbReference>
<dbReference type="Pfam" id="PF00134">
    <property type="entry name" value="Cyclin_N"/>
    <property type="match status" value="1"/>
</dbReference>
<feature type="region of interest" description="Disordered" evidence="2">
    <location>
        <begin position="240"/>
        <end position="293"/>
    </location>
</feature>
<evidence type="ECO:0000313" key="5">
    <source>
        <dbReference type="Proteomes" id="UP000799438"/>
    </source>
</evidence>
<dbReference type="GO" id="GO:0019901">
    <property type="term" value="F:protein kinase binding"/>
    <property type="evidence" value="ECO:0007669"/>
    <property type="project" value="InterPro"/>
</dbReference>
<feature type="compositionally biased region" description="Pro residues" evidence="2">
    <location>
        <begin position="47"/>
        <end position="57"/>
    </location>
</feature>
<feature type="non-terminal residue" evidence="4">
    <location>
        <position position="1"/>
    </location>
</feature>
<sequence length="315" mass="35192">NVSAEHNAAALDYFVQLPVSKEMITYLAHKATQVIRCEPQQLNKNLPPTPPSTPPQQPASFGREPVLPSVETFITSLVERSHVGVSTLMTSLVYLARLKARLPPVAKGMRCTVHRIFLASLILAAKNLNDSSPKNKHWARYSMVRGYDNFGFSLTEVNLMEKQLLFLLDWDMRVNADDLYTHLEPFLAPIRDYQTRQAEKARLAAKRKEMQAQLHAAHQAHQQQQTYGLALSGMPLTPPDDRRIPYSHYRQDSSTSSHYGSHSRMPSLSPASRTSSSSSNTSPASSASSMHDASPVHVQHLHRYDVEAGAHVVHI</sequence>
<dbReference type="Gene3D" id="1.10.472.10">
    <property type="entry name" value="Cyclin-like"/>
    <property type="match status" value="1"/>
</dbReference>
<evidence type="ECO:0000256" key="1">
    <source>
        <dbReference type="SAM" id="Coils"/>
    </source>
</evidence>
<dbReference type="Proteomes" id="UP000799438">
    <property type="component" value="Unassembled WGS sequence"/>
</dbReference>
<dbReference type="PANTHER" id="PTHR15615:SF10">
    <property type="entry name" value="PHO85 CYCLIN-2-RELATED"/>
    <property type="match status" value="1"/>
</dbReference>
<reference evidence="4" key="1">
    <citation type="journal article" date="2020" name="Stud. Mycol.">
        <title>101 Dothideomycetes genomes: a test case for predicting lifestyles and emergence of pathogens.</title>
        <authorList>
            <person name="Haridas S."/>
            <person name="Albert R."/>
            <person name="Binder M."/>
            <person name="Bloem J."/>
            <person name="Labutti K."/>
            <person name="Salamov A."/>
            <person name="Andreopoulos B."/>
            <person name="Baker S."/>
            <person name="Barry K."/>
            <person name="Bills G."/>
            <person name="Bluhm B."/>
            <person name="Cannon C."/>
            <person name="Castanera R."/>
            <person name="Culley D."/>
            <person name="Daum C."/>
            <person name="Ezra D."/>
            <person name="Gonzalez J."/>
            <person name="Henrissat B."/>
            <person name="Kuo A."/>
            <person name="Liang C."/>
            <person name="Lipzen A."/>
            <person name="Lutzoni F."/>
            <person name="Magnuson J."/>
            <person name="Mondo S."/>
            <person name="Nolan M."/>
            <person name="Ohm R."/>
            <person name="Pangilinan J."/>
            <person name="Park H.-J."/>
            <person name="Ramirez L."/>
            <person name="Alfaro M."/>
            <person name="Sun H."/>
            <person name="Tritt A."/>
            <person name="Yoshinaga Y."/>
            <person name="Zwiers L.-H."/>
            <person name="Turgeon B."/>
            <person name="Goodwin S."/>
            <person name="Spatafora J."/>
            <person name="Crous P."/>
            <person name="Grigoriev I."/>
        </authorList>
    </citation>
    <scope>NUCLEOTIDE SEQUENCE</scope>
    <source>
        <strain evidence="4">CBS 121167</strain>
    </source>
</reference>
<accession>A0A6A6B0D1</accession>
<feature type="coiled-coil region" evidence="1">
    <location>
        <begin position="193"/>
        <end position="220"/>
    </location>
</feature>
<proteinExistence type="predicted"/>
<dbReference type="OrthoDB" id="10250320at2759"/>
<gene>
    <name evidence="4" type="ORF">K452DRAFT_215005</name>
</gene>
<evidence type="ECO:0000259" key="3">
    <source>
        <dbReference type="Pfam" id="PF00134"/>
    </source>
</evidence>
<dbReference type="PIRSF" id="PIRSF016511">
    <property type="entry name" value="Cyclin_Pcl"/>
    <property type="match status" value="1"/>
</dbReference>
<feature type="domain" description="Cyclin N-terminal" evidence="3">
    <location>
        <begin position="70"/>
        <end position="173"/>
    </location>
</feature>
<dbReference type="InterPro" id="IPR012104">
    <property type="entry name" value="PHO85_cyclin_1/2/9"/>
</dbReference>
<dbReference type="GO" id="GO:0016538">
    <property type="term" value="F:cyclin-dependent protein serine/threonine kinase regulator activity"/>
    <property type="evidence" value="ECO:0007669"/>
    <property type="project" value="TreeGrafter"/>
</dbReference>